<keyword evidence="2" id="KW-0663">Pyridoxal phosphate</keyword>
<keyword evidence="3" id="KW-0805">Transcription regulation</keyword>
<dbReference type="InterPro" id="IPR015422">
    <property type="entry name" value="PyrdxlP-dep_Trfase_small"/>
</dbReference>
<evidence type="ECO:0000256" key="5">
    <source>
        <dbReference type="ARBA" id="ARBA00023163"/>
    </source>
</evidence>
<evidence type="ECO:0000256" key="1">
    <source>
        <dbReference type="ARBA" id="ARBA00005384"/>
    </source>
</evidence>
<dbReference type="GO" id="GO:0008483">
    <property type="term" value="F:transaminase activity"/>
    <property type="evidence" value="ECO:0007669"/>
    <property type="project" value="UniProtKB-KW"/>
</dbReference>
<sequence>MAALVGCGALRTGQRAPSIRTLSRQQNVSTATVVRAYQELEAQGLLEGRPQSGFYVRRPAELLPLPGLARRHPVRSPRAAPAPKAVRSVGLIERLYASLNDPHVIPFGAACPSADLLPLPRLNQGLARIARTVGHAGVWYDAAGVPVLRRQLARRAMAWGCALGADDFIVTVGATEAIFVALRAVSRPGDTIALETPAYFGVLQAVAALGLSVVSIPVDPRDGLDLEALRTALATHRLAACVATTTFHNPLGCAMSDRAKKELVALLTEREVPLIEDDVYGELAFEGARPRPAKAFDRDGFVMLCGSVSKTLAPAYRVGWLAAPARFRGRAMQWKHATTLSTPSLTQFAVAEFLSHGYEAHLRQLRRRLRAQVACVREAIAATFPEGTRVSEPRGGFCLWATLPRGFDAVALAEAAFERGISVAPGPLFGASGEYANALRLTCGHPWTPALKDALATLGDLASRQLGRTVPRR</sequence>
<dbReference type="Pfam" id="PF00392">
    <property type="entry name" value="GntR"/>
    <property type="match status" value="1"/>
</dbReference>
<dbReference type="InterPro" id="IPR036388">
    <property type="entry name" value="WH-like_DNA-bd_sf"/>
</dbReference>
<dbReference type="InterPro" id="IPR015424">
    <property type="entry name" value="PyrdxlP-dep_Trfase"/>
</dbReference>
<dbReference type="SUPFAM" id="SSF53383">
    <property type="entry name" value="PLP-dependent transferases"/>
    <property type="match status" value="1"/>
</dbReference>
<dbReference type="Pfam" id="PF00155">
    <property type="entry name" value="Aminotran_1_2"/>
    <property type="match status" value="1"/>
</dbReference>
<dbReference type="Proteomes" id="UP001370348">
    <property type="component" value="Chromosome"/>
</dbReference>
<dbReference type="InterPro" id="IPR000524">
    <property type="entry name" value="Tscrpt_reg_HTH_GntR"/>
</dbReference>
<keyword evidence="5" id="KW-0804">Transcription</keyword>
<keyword evidence="7" id="KW-0032">Aminotransferase</keyword>
<dbReference type="Gene3D" id="3.40.640.10">
    <property type="entry name" value="Type I PLP-dependent aspartate aminotransferase-like (Major domain)"/>
    <property type="match status" value="1"/>
</dbReference>
<protein>
    <submittedName>
        <fullName evidence="7">PLP-dependent aminotransferase family protein</fullName>
    </submittedName>
</protein>
<feature type="domain" description="HTH gntR-type" evidence="6">
    <location>
        <begin position="1"/>
        <end position="59"/>
    </location>
</feature>
<dbReference type="InterPro" id="IPR051446">
    <property type="entry name" value="HTH_trans_reg/aminotransferase"/>
</dbReference>
<organism evidence="7 8">
    <name type="scientific">Pendulispora albinea</name>
    <dbReference type="NCBI Taxonomy" id="2741071"/>
    <lineage>
        <taxon>Bacteria</taxon>
        <taxon>Pseudomonadati</taxon>
        <taxon>Myxococcota</taxon>
        <taxon>Myxococcia</taxon>
        <taxon>Myxococcales</taxon>
        <taxon>Sorangiineae</taxon>
        <taxon>Pendulisporaceae</taxon>
        <taxon>Pendulispora</taxon>
    </lineage>
</organism>
<dbReference type="CDD" id="cd07377">
    <property type="entry name" value="WHTH_GntR"/>
    <property type="match status" value="1"/>
</dbReference>
<evidence type="ECO:0000313" key="7">
    <source>
        <dbReference type="EMBL" id="WXB12877.1"/>
    </source>
</evidence>
<evidence type="ECO:0000256" key="2">
    <source>
        <dbReference type="ARBA" id="ARBA00022898"/>
    </source>
</evidence>
<evidence type="ECO:0000256" key="3">
    <source>
        <dbReference type="ARBA" id="ARBA00023015"/>
    </source>
</evidence>
<dbReference type="Gene3D" id="3.90.1150.10">
    <property type="entry name" value="Aspartate Aminotransferase, domain 1"/>
    <property type="match status" value="1"/>
</dbReference>
<keyword evidence="7" id="KW-0808">Transferase</keyword>
<accession>A0ABZ2LPQ0</accession>
<keyword evidence="4" id="KW-0238">DNA-binding</keyword>
<evidence type="ECO:0000259" key="6">
    <source>
        <dbReference type="PROSITE" id="PS50949"/>
    </source>
</evidence>
<evidence type="ECO:0000313" key="8">
    <source>
        <dbReference type="Proteomes" id="UP001370348"/>
    </source>
</evidence>
<dbReference type="SUPFAM" id="SSF46785">
    <property type="entry name" value="Winged helix' DNA-binding domain"/>
    <property type="match status" value="1"/>
</dbReference>
<dbReference type="CDD" id="cd00609">
    <property type="entry name" value="AAT_like"/>
    <property type="match status" value="1"/>
</dbReference>
<comment type="similarity">
    <text evidence="1">In the C-terminal section; belongs to the class-I pyridoxal-phosphate-dependent aminotransferase family.</text>
</comment>
<proteinExistence type="inferred from homology"/>
<dbReference type="PANTHER" id="PTHR46577">
    <property type="entry name" value="HTH-TYPE TRANSCRIPTIONAL REGULATORY PROTEIN GABR"/>
    <property type="match status" value="1"/>
</dbReference>
<dbReference type="PANTHER" id="PTHR46577:SF2">
    <property type="entry name" value="TRANSCRIPTIONAL REGULATORY PROTEIN"/>
    <property type="match status" value="1"/>
</dbReference>
<dbReference type="InterPro" id="IPR015421">
    <property type="entry name" value="PyrdxlP-dep_Trfase_major"/>
</dbReference>
<evidence type="ECO:0000256" key="4">
    <source>
        <dbReference type="ARBA" id="ARBA00023125"/>
    </source>
</evidence>
<dbReference type="InterPro" id="IPR004839">
    <property type="entry name" value="Aminotransferase_I/II_large"/>
</dbReference>
<dbReference type="EMBL" id="CP089984">
    <property type="protein sequence ID" value="WXB12877.1"/>
    <property type="molecule type" value="Genomic_DNA"/>
</dbReference>
<reference evidence="7 8" key="1">
    <citation type="submission" date="2021-12" db="EMBL/GenBank/DDBJ databases">
        <title>Discovery of the Pendulisporaceae a myxobacterial family with distinct sporulation behavior and unique specialized metabolism.</title>
        <authorList>
            <person name="Garcia R."/>
            <person name="Popoff A."/>
            <person name="Bader C.D."/>
            <person name="Loehr J."/>
            <person name="Walesch S."/>
            <person name="Walt C."/>
            <person name="Boldt J."/>
            <person name="Bunk B."/>
            <person name="Haeckl F.J.F.P.J."/>
            <person name="Gunesch A.P."/>
            <person name="Birkelbach J."/>
            <person name="Nuebel U."/>
            <person name="Pietschmann T."/>
            <person name="Bach T."/>
            <person name="Mueller R."/>
        </authorList>
    </citation>
    <scope>NUCLEOTIDE SEQUENCE [LARGE SCALE GENOMIC DNA]</scope>
    <source>
        <strain evidence="7 8">MSr11954</strain>
    </source>
</reference>
<name>A0ABZ2LPQ0_9BACT</name>
<gene>
    <name evidence="7" type="ORF">LZC94_34120</name>
</gene>
<dbReference type="PROSITE" id="PS50949">
    <property type="entry name" value="HTH_GNTR"/>
    <property type="match status" value="1"/>
</dbReference>
<dbReference type="InterPro" id="IPR036390">
    <property type="entry name" value="WH_DNA-bd_sf"/>
</dbReference>
<keyword evidence="8" id="KW-1185">Reference proteome</keyword>
<dbReference type="SMART" id="SM00345">
    <property type="entry name" value="HTH_GNTR"/>
    <property type="match status" value="1"/>
</dbReference>
<dbReference type="Gene3D" id="1.10.10.10">
    <property type="entry name" value="Winged helix-like DNA-binding domain superfamily/Winged helix DNA-binding domain"/>
    <property type="match status" value="1"/>
</dbReference>